<proteinExistence type="predicted"/>
<comment type="caution">
    <text evidence="1">The sequence shown here is derived from an EMBL/GenBank/DDBJ whole genome shotgun (WGS) entry which is preliminary data.</text>
</comment>
<dbReference type="AlphaFoldDB" id="A0A7W8ILH5"/>
<dbReference type="Gene3D" id="2.130.10.10">
    <property type="entry name" value="YVTN repeat-like/Quinoprotein amine dehydrogenase"/>
    <property type="match status" value="2"/>
</dbReference>
<protein>
    <submittedName>
        <fullName evidence="1">DNA-binding beta-propeller fold protein YncE</fullName>
    </submittedName>
</protein>
<gene>
    <name evidence="1" type="ORF">HDF09_004027</name>
</gene>
<dbReference type="GO" id="GO:0003677">
    <property type="term" value="F:DNA binding"/>
    <property type="evidence" value="ECO:0007669"/>
    <property type="project" value="UniProtKB-KW"/>
</dbReference>
<dbReference type="Proteomes" id="UP000568106">
    <property type="component" value="Unassembled WGS sequence"/>
</dbReference>
<dbReference type="EMBL" id="JACHDY010000007">
    <property type="protein sequence ID" value="MBB5319321.1"/>
    <property type="molecule type" value="Genomic_DNA"/>
</dbReference>
<dbReference type="PANTHER" id="PTHR47197:SF3">
    <property type="entry name" value="DIHYDRO-HEME D1 DEHYDROGENASE"/>
    <property type="match status" value="1"/>
</dbReference>
<dbReference type="InterPro" id="IPR011048">
    <property type="entry name" value="Haem_d1_sf"/>
</dbReference>
<dbReference type="InterPro" id="IPR051200">
    <property type="entry name" value="Host-pathogen_enzymatic-act"/>
</dbReference>
<name>A0A7W8ILH5_9BACT</name>
<sequence length="272" mass="29094">MNADQLVVFDTSTRQVIANLDGFKRVHGVFAAPEIHRLYASVTGNHQVATVDTQTLKIVGTAGPINYPDGLAYVPKEQKVFVSDEHGGVDAVIDATSNTLITKIPLGGGAGNTVYDPGSGHILVAVHGVNLLVAIDPATNKIIGQYPLPGVENPHGIALDVSGRFAFVAGEGNHSLAMLDLNTMKILSTYQVGDDPDVLAYEPGLKRLYVSAESGTVTIFQSGNRKLELIGSFEMSHAHTVAVDPQTHLVYFPLENVDGHPLLRIMRPVDQK</sequence>
<organism evidence="1 2">
    <name type="scientific">Tunturiibacter empetritectus</name>
    <dbReference type="NCBI Taxonomy" id="3069691"/>
    <lineage>
        <taxon>Bacteria</taxon>
        <taxon>Pseudomonadati</taxon>
        <taxon>Acidobacteriota</taxon>
        <taxon>Terriglobia</taxon>
        <taxon>Terriglobales</taxon>
        <taxon>Acidobacteriaceae</taxon>
        <taxon>Tunturiibacter</taxon>
    </lineage>
</organism>
<dbReference type="SUPFAM" id="SSF51004">
    <property type="entry name" value="C-terminal (heme d1) domain of cytochrome cd1-nitrite reductase"/>
    <property type="match status" value="1"/>
</dbReference>
<keyword evidence="1" id="KW-0238">DNA-binding</keyword>
<reference evidence="1" key="1">
    <citation type="submission" date="2020-08" db="EMBL/GenBank/DDBJ databases">
        <title>Genomic Encyclopedia of Type Strains, Phase IV (KMG-V): Genome sequencing to study the core and pangenomes of soil and plant-associated prokaryotes.</title>
        <authorList>
            <person name="Whitman W."/>
        </authorList>
    </citation>
    <scope>NUCLEOTIDE SEQUENCE [LARGE SCALE GENOMIC DNA]</scope>
    <source>
        <strain evidence="1">M8UP27</strain>
    </source>
</reference>
<keyword evidence="2" id="KW-1185">Reference proteome</keyword>
<evidence type="ECO:0000313" key="1">
    <source>
        <dbReference type="EMBL" id="MBB5319321.1"/>
    </source>
</evidence>
<dbReference type="InterPro" id="IPR015943">
    <property type="entry name" value="WD40/YVTN_repeat-like_dom_sf"/>
</dbReference>
<evidence type="ECO:0000313" key="2">
    <source>
        <dbReference type="Proteomes" id="UP000568106"/>
    </source>
</evidence>
<accession>A0A7W8ILH5</accession>
<dbReference type="PANTHER" id="PTHR47197">
    <property type="entry name" value="PROTEIN NIRF"/>
    <property type="match status" value="1"/>
</dbReference>